<dbReference type="GO" id="GO:0046872">
    <property type="term" value="F:metal ion binding"/>
    <property type="evidence" value="ECO:0007669"/>
    <property type="project" value="InterPro"/>
</dbReference>
<dbReference type="Gene3D" id="1.20.120.450">
    <property type="entry name" value="dinb family like domain"/>
    <property type="match status" value="1"/>
</dbReference>
<dbReference type="Proteomes" id="UP000280861">
    <property type="component" value="Unassembled WGS sequence"/>
</dbReference>
<keyword evidence="4" id="KW-1185">Reference proteome</keyword>
<dbReference type="InterPro" id="IPR010872">
    <property type="entry name" value="MDMPI_C-term_domain"/>
</dbReference>
<evidence type="ECO:0000259" key="2">
    <source>
        <dbReference type="Pfam" id="PF11716"/>
    </source>
</evidence>
<accession>A0A3P5X7X0</accession>
<sequence length="245" mass="25431">MTGPTPSALLAHLHQAASVLTSVSAPLTDADTAAPSGLPGWTRGHVLAHLAGIAAALARQVESARRGERVDLYDGGMDARNRAIEGAAGHPATELRADVEAATQRMLAALDTLAPDEWQLPVAFRDGVVFDTGLALWRELVIHTSDLAAGVGPELWSRDFCSHVFDFLAPRVPAGTRLVLQPVALPMVTLGSGDRAVVVHGLITDIAGWLAGRPTSPGGLQATAAADGVDLPELGPWPALPQPGK</sequence>
<evidence type="ECO:0000313" key="4">
    <source>
        <dbReference type="Proteomes" id="UP000280861"/>
    </source>
</evidence>
<feature type="domain" description="MDMPI C-terminal" evidence="1">
    <location>
        <begin position="156"/>
        <end position="234"/>
    </location>
</feature>
<feature type="domain" description="Mycothiol-dependent maleylpyruvate isomerase metal-binding" evidence="2">
    <location>
        <begin position="14"/>
        <end position="148"/>
    </location>
</feature>
<reference evidence="3 4" key="1">
    <citation type="submission" date="2018-11" db="EMBL/GenBank/DDBJ databases">
        <authorList>
            <person name="Criscuolo A."/>
        </authorList>
    </citation>
    <scope>NUCLEOTIDE SEQUENCE [LARGE SCALE GENOMIC DNA]</scope>
    <source>
        <strain evidence="3">AT11b</strain>
    </source>
</reference>
<dbReference type="Pfam" id="PF11716">
    <property type="entry name" value="MDMPI_N"/>
    <property type="match status" value="1"/>
</dbReference>
<evidence type="ECO:0000259" key="1">
    <source>
        <dbReference type="Pfam" id="PF07398"/>
    </source>
</evidence>
<dbReference type="RefSeq" id="WP_124092718.1">
    <property type="nucleotide sequence ID" value="NZ_CBCRYA010000002.1"/>
</dbReference>
<evidence type="ECO:0000313" key="3">
    <source>
        <dbReference type="EMBL" id="VDC30530.1"/>
    </source>
</evidence>
<dbReference type="GO" id="GO:0016853">
    <property type="term" value="F:isomerase activity"/>
    <property type="evidence" value="ECO:0007669"/>
    <property type="project" value="UniProtKB-KW"/>
</dbReference>
<dbReference type="InterPro" id="IPR034660">
    <property type="entry name" value="DinB/YfiT-like"/>
</dbReference>
<dbReference type="SUPFAM" id="SSF55718">
    <property type="entry name" value="SCP-like"/>
    <property type="match status" value="1"/>
</dbReference>
<name>A0A3P5X7X0_9MICC</name>
<dbReference type="AlphaFoldDB" id="A0A3P5X7X0"/>
<dbReference type="InterPro" id="IPR024344">
    <property type="entry name" value="MDMPI_metal-binding"/>
</dbReference>
<dbReference type="NCBIfam" id="TIGR03083">
    <property type="entry name" value="maleylpyruvate isomerase family mycothiol-dependent enzyme"/>
    <property type="match status" value="1"/>
</dbReference>
<dbReference type="Pfam" id="PF07398">
    <property type="entry name" value="MDMPI_C"/>
    <property type="match status" value="1"/>
</dbReference>
<protein>
    <submittedName>
        <fullName evidence="3">Mycothiol-dependent maleylpyruvate isomerase</fullName>
    </submittedName>
</protein>
<dbReference type="SUPFAM" id="SSF109854">
    <property type="entry name" value="DinB/YfiT-like putative metalloenzymes"/>
    <property type="match status" value="1"/>
</dbReference>
<gene>
    <name evidence="3" type="ORF">PSET11_02616</name>
</gene>
<dbReference type="EMBL" id="UXAU01000037">
    <property type="protein sequence ID" value="VDC30530.1"/>
    <property type="molecule type" value="Genomic_DNA"/>
</dbReference>
<dbReference type="InterPro" id="IPR036527">
    <property type="entry name" value="SCP2_sterol-bd_dom_sf"/>
</dbReference>
<dbReference type="InterPro" id="IPR017517">
    <property type="entry name" value="Maleyloyr_isom"/>
</dbReference>
<keyword evidence="3" id="KW-0670">Pyruvate</keyword>
<dbReference type="OrthoDB" id="5118203at2"/>
<proteinExistence type="predicted"/>
<keyword evidence="3" id="KW-0413">Isomerase</keyword>
<organism evidence="3 4">
    <name type="scientific">Arthrobacter ulcerisalmonis</name>
    <dbReference type="NCBI Taxonomy" id="2483813"/>
    <lineage>
        <taxon>Bacteria</taxon>
        <taxon>Bacillati</taxon>
        <taxon>Actinomycetota</taxon>
        <taxon>Actinomycetes</taxon>
        <taxon>Micrococcales</taxon>
        <taxon>Micrococcaceae</taxon>
        <taxon>Arthrobacter</taxon>
    </lineage>
</organism>